<keyword evidence="2" id="KW-0238">DNA-binding</keyword>
<organism evidence="5 6">
    <name type="scientific">Paraconexibacter antarcticus</name>
    <dbReference type="NCBI Taxonomy" id="2949664"/>
    <lineage>
        <taxon>Bacteria</taxon>
        <taxon>Bacillati</taxon>
        <taxon>Actinomycetota</taxon>
        <taxon>Thermoleophilia</taxon>
        <taxon>Solirubrobacterales</taxon>
        <taxon>Paraconexibacteraceae</taxon>
        <taxon>Paraconexibacter</taxon>
    </lineage>
</organism>
<dbReference type="InterPro" id="IPR035418">
    <property type="entry name" value="AraC-bd_2"/>
</dbReference>
<proteinExistence type="predicted"/>
<sequence>MSTYEAETWATHGLSATSRVDHWHDALGETHLLFDVAVPQPVRATFNAELTRRRFGELALVDCTVDPCSGHRGRQELAVDPGWAGVLVIGSGRERVSQAGREMVLGPGDCVVWDGDQAVDFEVLEPLRKRTLLLPRERVMGLGGSFPAHIAAGSAHSRLLAGYLDMLSRELDHLDGPACAAAANAALELMRAVVAPSAGGDLRTIVLPQIKRWIEARLHDPRLSPREIAATHAISVRTLHALFAATDESVSEFVKRRRLERARAELLDVPGVAITKVALRWGFPSAAHFSRCFRAEFGLSPRELRQDGMPSEAAGP</sequence>
<evidence type="ECO:0000256" key="1">
    <source>
        <dbReference type="ARBA" id="ARBA00023015"/>
    </source>
</evidence>
<evidence type="ECO:0000256" key="3">
    <source>
        <dbReference type="ARBA" id="ARBA00023163"/>
    </source>
</evidence>
<accession>A0ABY5DLF0</accession>
<evidence type="ECO:0000256" key="2">
    <source>
        <dbReference type="ARBA" id="ARBA00023125"/>
    </source>
</evidence>
<dbReference type="PANTHER" id="PTHR46796">
    <property type="entry name" value="HTH-TYPE TRANSCRIPTIONAL ACTIVATOR RHAS-RELATED"/>
    <property type="match status" value="1"/>
</dbReference>
<dbReference type="PANTHER" id="PTHR46796:SF6">
    <property type="entry name" value="ARAC SUBFAMILY"/>
    <property type="match status" value="1"/>
</dbReference>
<reference evidence="5 6" key="1">
    <citation type="submission" date="2022-06" db="EMBL/GenBank/DDBJ databases">
        <title>Paraconexibacter antarcticus.</title>
        <authorList>
            <person name="Kim C.S."/>
        </authorList>
    </citation>
    <scope>NUCLEOTIDE SEQUENCE [LARGE SCALE GENOMIC DNA]</scope>
    <source>
        <strain evidence="5 6">02-257</strain>
    </source>
</reference>
<keyword evidence="6" id="KW-1185">Reference proteome</keyword>
<dbReference type="InterPro" id="IPR050204">
    <property type="entry name" value="AraC_XylS_family_regulators"/>
</dbReference>
<dbReference type="Proteomes" id="UP001056035">
    <property type="component" value="Chromosome"/>
</dbReference>
<dbReference type="InterPro" id="IPR018060">
    <property type="entry name" value="HTH_AraC"/>
</dbReference>
<keyword evidence="3" id="KW-0804">Transcription</keyword>
<dbReference type="InterPro" id="IPR020449">
    <property type="entry name" value="Tscrpt_reg_AraC-type_HTH"/>
</dbReference>
<evidence type="ECO:0000313" key="5">
    <source>
        <dbReference type="EMBL" id="UTI62645.1"/>
    </source>
</evidence>
<name>A0ABY5DLF0_9ACTN</name>
<dbReference type="SMART" id="SM00342">
    <property type="entry name" value="HTH_ARAC"/>
    <property type="match status" value="1"/>
</dbReference>
<evidence type="ECO:0000313" key="6">
    <source>
        <dbReference type="Proteomes" id="UP001056035"/>
    </source>
</evidence>
<dbReference type="PRINTS" id="PR00032">
    <property type="entry name" value="HTHARAC"/>
</dbReference>
<feature type="domain" description="HTH araC/xylS-type" evidence="4">
    <location>
        <begin position="208"/>
        <end position="307"/>
    </location>
</feature>
<evidence type="ECO:0000259" key="4">
    <source>
        <dbReference type="PROSITE" id="PS01124"/>
    </source>
</evidence>
<dbReference type="PROSITE" id="PS01124">
    <property type="entry name" value="HTH_ARAC_FAMILY_2"/>
    <property type="match status" value="1"/>
</dbReference>
<dbReference type="Pfam" id="PF12833">
    <property type="entry name" value="HTH_18"/>
    <property type="match status" value="1"/>
</dbReference>
<dbReference type="Pfam" id="PF14525">
    <property type="entry name" value="AraC_binding_2"/>
    <property type="match status" value="1"/>
</dbReference>
<protein>
    <submittedName>
        <fullName evidence="5">Helix-turn-helix domain-containing protein</fullName>
    </submittedName>
</protein>
<dbReference type="RefSeq" id="WP_254569380.1">
    <property type="nucleotide sequence ID" value="NZ_CP098502.1"/>
</dbReference>
<dbReference type="EMBL" id="CP098502">
    <property type="protein sequence ID" value="UTI62645.1"/>
    <property type="molecule type" value="Genomic_DNA"/>
</dbReference>
<dbReference type="InterPro" id="IPR009057">
    <property type="entry name" value="Homeodomain-like_sf"/>
</dbReference>
<dbReference type="Gene3D" id="1.10.10.60">
    <property type="entry name" value="Homeodomain-like"/>
    <property type="match status" value="1"/>
</dbReference>
<keyword evidence="1" id="KW-0805">Transcription regulation</keyword>
<dbReference type="SUPFAM" id="SSF46689">
    <property type="entry name" value="Homeodomain-like"/>
    <property type="match status" value="1"/>
</dbReference>
<gene>
    <name evidence="5" type="ORF">NBH00_14895</name>
</gene>
<dbReference type="PROSITE" id="PS00041">
    <property type="entry name" value="HTH_ARAC_FAMILY_1"/>
    <property type="match status" value="1"/>
</dbReference>
<dbReference type="InterPro" id="IPR018062">
    <property type="entry name" value="HTH_AraC-typ_CS"/>
</dbReference>